<accession>A0A3L9Y4D6</accession>
<dbReference type="InterPro" id="IPR005656">
    <property type="entry name" value="MmgE_PrpD"/>
</dbReference>
<dbReference type="InterPro" id="IPR042183">
    <property type="entry name" value="MmgE/PrpD_sf_1"/>
</dbReference>
<name>A0A3L9Y4D6_9RHOB</name>
<dbReference type="InterPro" id="IPR036148">
    <property type="entry name" value="MmgE/PrpD_sf"/>
</dbReference>
<evidence type="ECO:0000256" key="1">
    <source>
        <dbReference type="ARBA" id="ARBA00006174"/>
    </source>
</evidence>
<dbReference type="GO" id="GO:0016829">
    <property type="term" value="F:lyase activity"/>
    <property type="evidence" value="ECO:0007669"/>
    <property type="project" value="InterPro"/>
</dbReference>
<dbReference type="Gene3D" id="1.10.4100.10">
    <property type="entry name" value="2-methylcitrate dehydratase PrpD"/>
    <property type="match status" value="1"/>
</dbReference>
<dbReference type="RefSeq" id="WP_121898306.1">
    <property type="nucleotide sequence ID" value="NZ_RCNT01000005.1"/>
</dbReference>
<dbReference type="PANTHER" id="PTHR16943:SF8">
    <property type="entry name" value="2-METHYLCITRATE DEHYDRATASE"/>
    <property type="match status" value="1"/>
</dbReference>
<reference evidence="4 5" key="1">
    <citation type="submission" date="2018-10" db="EMBL/GenBank/DDBJ databases">
        <authorList>
            <person name="Jung H.S."/>
            <person name="Jeon C.O."/>
        </authorList>
    </citation>
    <scope>NUCLEOTIDE SEQUENCE [LARGE SCALE GENOMIC DNA]</scope>
    <source>
        <strain evidence="4 5">MA-7-27</strain>
    </source>
</reference>
<evidence type="ECO:0000313" key="4">
    <source>
        <dbReference type="EMBL" id="RMA42198.1"/>
    </source>
</evidence>
<dbReference type="InterPro" id="IPR045337">
    <property type="entry name" value="MmgE_PrpD_C"/>
</dbReference>
<sequence>MSRTFAHIAAFVLDRPAADMPASALRCAAWLLLDTVGVAAAAGPMEAGIIARDTACALYGSADPALTARMMFDGRPVSLAGAGYAAATQIDNLDAHDGYNPCKGHIGVAAVAAFCALMQRAPEMTGPEALAHLVVGYEIAGRAGKALHATACDYHTSGAWNALGVAAMAARIRGHGPAMLREGLGIAEYHGPRSQMMREIASPTMLHDGSGWGTLAGLSAAVLAERGFTGAPAVTVEDAPEFWTDLGRDWLVEDQYIKPYPICRWAHGAIDAARDVVLAHKLGPGDIAHVQVNSFAEAVALFSGLPRTTSEAQYSLPFALAAYLVHGEIGLEQISGRGLVDADVIAMHRRIDVARAARHDATFPACRMADIRITTTDGRILASGDTHARGDRHRPLSEAEIAAKFTELAAPVLGPARGEALCQGLVGLTAPRSRLGDLAPLLLSPA</sequence>
<dbReference type="InterPro" id="IPR042188">
    <property type="entry name" value="MmgE/PrpD_sf_2"/>
</dbReference>
<dbReference type="EMBL" id="RCNT01000005">
    <property type="protein sequence ID" value="RMA42198.1"/>
    <property type="molecule type" value="Genomic_DNA"/>
</dbReference>
<dbReference type="Gene3D" id="3.30.1330.120">
    <property type="entry name" value="2-methylcitrate dehydratase PrpD"/>
    <property type="match status" value="1"/>
</dbReference>
<gene>
    <name evidence="4" type="ORF">D9R08_11165</name>
</gene>
<dbReference type="AlphaFoldDB" id="A0A3L9Y4D6"/>
<proteinExistence type="inferred from homology"/>
<feature type="domain" description="MmgE/PrpD N-terminal" evidence="2">
    <location>
        <begin position="7"/>
        <end position="235"/>
    </location>
</feature>
<evidence type="ECO:0000259" key="2">
    <source>
        <dbReference type="Pfam" id="PF03972"/>
    </source>
</evidence>
<dbReference type="PANTHER" id="PTHR16943">
    <property type="entry name" value="2-METHYLCITRATE DEHYDRATASE-RELATED"/>
    <property type="match status" value="1"/>
</dbReference>
<keyword evidence="5" id="KW-1185">Reference proteome</keyword>
<protein>
    <submittedName>
        <fullName evidence="4">MmgE/PrpD family protein</fullName>
    </submittedName>
</protein>
<feature type="domain" description="MmgE/PrpD C-terminal" evidence="3">
    <location>
        <begin position="260"/>
        <end position="417"/>
    </location>
</feature>
<dbReference type="Pfam" id="PF03972">
    <property type="entry name" value="MmgE_PrpD_N"/>
    <property type="match status" value="1"/>
</dbReference>
<organism evidence="4 5">
    <name type="scientific">Rhodophyticola porphyridii</name>
    <dbReference type="NCBI Taxonomy" id="1852017"/>
    <lineage>
        <taxon>Bacteria</taxon>
        <taxon>Pseudomonadati</taxon>
        <taxon>Pseudomonadota</taxon>
        <taxon>Alphaproteobacteria</taxon>
        <taxon>Rhodobacterales</taxon>
        <taxon>Roseobacteraceae</taxon>
        <taxon>Rhodophyticola</taxon>
    </lineage>
</organism>
<dbReference type="InterPro" id="IPR045336">
    <property type="entry name" value="MmgE_PrpD_N"/>
</dbReference>
<dbReference type="OrthoDB" id="9795089at2"/>
<dbReference type="Pfam" id="PF19305">
    <property type="entry name" value="MmgE_PrpD_C"/>
    <property type="match status" value="1"/>
</dbReference>
<dbReference type="SUPFAM" id="SSF103378">
    <property type="entry name" value="2-methylcitrate dehydratase PrpD"/>
    <property type="match status" value="1"/>
</dbReference>
<evidence type="ECO:0000259" key="3">
    <source>
        <dbReference type="Pfam" id="PF19305"/>
    </source>
</evidence>
<evidence type="ECO:0000313" key="5">
    <source>
        <dbReference type="Proteomes" id="UP000281343"/>
    </source>
</evidence>
<comment type="similarity">
    <text evidence="1">Belongs to the PrpD family.</text>
</comment>
<dbReference type="Proteomes" id="UP000281343">
    <property type="component" value="Unassembled WGS sequence"/>
</dbReference>
<comment type="caution">
    <text evidence="4">The sequence shown here is derived from an EMBL/GenBank/DDBJ whole genome shotgun (WGS) entry which is preliminary data.</text>
</comment>